<reference evidence="10" key="1">
    <citation type="submission" date="2013-03" db="EMBL/GenBank/DDBJ databases">
        <title>The Genome Sequence of Anopheles dirus WRAIR2.</title>
        <authorList>
            <consortium name="The Broad Institute Genomics Platform"/>
            <person name="Neafsey D.E."/>
            <person name="Walton C."/>
            <person name="Walker B."/>
            <person name="Young S.K."/>
            <person name="Zeng Q."/>
            <person name="Gargeya S."/>
            <person name="Fitzgerald M."/>
            <person name="Haas B."/>
            <person name="Abouelleil A."/>
            <person name="Allen A.W."/>
            <person name="Alvarado L."/>
            <person name="Arachchi H.M."/>
            <person name="Berlin A.M."/>
            <person name="Chapman S.B."/>
            <person name="Gainer-Dewar J."/>
            <person name="Goldberg J."/>
            <person name="Griggs A."/>
            <person name="Gujja S."/>
            <person name="Hansen M."/>
            <person name="Howarth C."/>
            <person name="Imamovic A."/>
            <person name="Ireland A."/>
            <person name="Larimer J."/>
            <person name="McCowan C."/>
            <person name="Murphy C."/>
            <person name="Pearson M."/>
            <person name="Poon T.W."/>
            <person name="Priest M."/>
            <person name="Roberts A."/>
            <person name="Saif S."/>
            <person name="Shea T."/>
            <person name="Sisk P."/>
            <person name="Sykes S."/>
            <person name="Wortman J."/>
            <person name="Nusbaum C."/>
            <person name="Birren B."/>
        </authorList>
    </citation>
    <scope>NUCLEOTIDE SEQUENCE [LARGE SCALE GENOMIC DNA]</scope>
    <source>
        <strain evidence="10">WRAIR2</strain>
    </source>
</reference>
<evidence type="ECO:0000256" key="2">
    <source>
        <dbReference type="ARBA" id="ARBA00022729"/>
    </source>
</evidence>
<feature type="domain" description="Chitin-binding type-2" evidence="8">
    <location>
        <begin position="372"/>
        <end position="429"/>
    </location>
</feature>
<accession>A0A182NDG7</accession>
<proteinExistence type="predicted"/>
<sequence>MAAGHMSGFRYVMVILVALVRIGQSCPELRECFPDIIETVPCDSSTSPVWTTEPSAIDCSMYVSCFNGIGIKMCCPDGMYYSPDTLQCENEENVDCQIEPPACPEQTTTTLPDTSTVTDSEETTTSNPEETTTTDPDTTTIETETTTPDETTSTEPEETTTVGQGPDLQALCENQSTESLIEVAYPGECEQYVVCENQQYIRTEPCPAGLHFNPTLSVCDSPDHAECLEFVCQHNPDGIQLVLESLNSCKKYFICVGNMTVERLCAPGTVYDPVNGWCVIDDVENPCERERPPPPPESVVVQCAEESELKKIPHPTECDVYYRCLNGRLWVRQCPAGLLFDSVREQCNLAEIVPLTIITACCMVLGSAVGSTLDCANTTQDTFLPDRQRCHYYVACVNRATTPIVCPSGYHFNSEKQLCDYPSKAGCIKCPATGFVNLAVDGNCRKFVQCFMGVAVDRECPSGLLFDPSFGQCNIQTRVPCK</sequence>
<evidence type="ECO:0000256" key="4">
    <source>
        <dbReference type="ARBA" id="ARBA00023157"/>
    </source>
</evidence>
<evidence type="ECO:0000259" key="8">
    <source>
        <dbReference type="PROSITE" id="PS50940"/>
    </source>
</evidence>
<keyword evidence="4" id="KW-1015">Disulfide bond</keyword>
<feature type="domain" description="Chitin-binding type-2" evidence="8">
    <location>
        <begin position="430"/>
        <end position="482"/>
    </location>
</feature>
<feature type="chain" id="PRO_5008129669" description="Chitin-binding type-2 domain-containing protein" evidence="7">
    <location>
        <begin position="26"/>
        <end position="482"/>
    </location>
</feature>
<feature type="region of interest" description="Disordered" evidence="6">
    <location>
        <begin position="99"/>
        <end position="167"/>
    </location>
</feature>
<evidence type="ECO:0000256" key="7">
    <source>
        <dbReference type="SAM" id="SignalP"/>
    </source>
</evidence>
<dbReference type="GO" id="GO:0008061">
    <property type="term" value="F:chitin binding"/>
    <property type="evidence" value="ECO:0007669"/>
    <property type="project" value="UniProtKB-KW"/>
</dbReference>
<evidence type="ECO:0000256" key="1">
    <source>
        <dbReference type="ARBA" id="ARBA00022669"/>
    </source>
</evidence>
<dbReference type="InterPro" id="IPR036508">
    <property type="entry name" value="Chitin-bd_dom_sf"/>
</dbReference>
<protein>
    <recommendedName>
        <fullName evidence="8">Chitin-binding type-2 domain-containing protein</fullName>
    </recommendedName>
</protein>
<evidence type="ECO:0000256" key="3">
    <source>
        <dbReference type="ARBA" id="ARBA00022737"/>
    </source>
</evidence>
<keyword evidence="5" id="KW-0325">Glycoprotein</keyword>
<keyword evidence="3" id="KW-0677">Repeat</keyword>
<evidence type="ECO:0000313" key="9">
    <source>
        <dbReference type="EnsemblMetazoa" id="ADIR005681-PA"/>
    </source>
</evidence>
<dbReference type="SMART" id="SM00494">
    <property type="entry name" value="ChtBD2"/>
    <property type="match status" value="6"/>
</dbReference>
<dbReference type="SUPFAM" id="SSF57625">
    <property type="entry name" value="Invertebrate chitin-binding proteins"/>
    <property type="match status" value="6"/>
</dbReference>
<dbReference type="InterPro" id="IPR051940">
    <property type="entry name" value="Chitin_bind-dev_reg"/>
</dbReference>
<dbReference type="VEuPathDB" id="VectorBase:ADIR005681"/>
<dbReference type="AlphaFoldDB" id="A0A182NDG7"/>
<feature type="domain" description="Chitin-binding type-2" evidence="8">
    <location>
        <begin position="39"/>
        <end position="98"/>
    </location>
</feature>
<dbReference type="Pfam" id="PF01607">
    <property type="entry name" value="CBM_14"/>
    <property type="match status" value="6"/>
</dbReference>
<dbReference type="EnsemblMetazoa" id="ADIR005681-RA">
    <property type="protein sequence ID" value="ADIR005681-PA"/>
    <property type="gene ID" value="ADIR005681"/>
</dbReference>
<evidence type="ECO:0000256" key="6">
    <source>
        <dbReference type="SAM" id="MobiDB-lite"/>
    </source>
</evidence>
<feature type="signal peptide" evidence="7">
    <location>
        <begin position="1"/>
        <end position="25"/>
    </location>
</feature>
<dbReference type="Proteomes" id="UP000075884">
    <property type="component" value="Unassembled WGS sequence"/>
</dbReference>
<dbReference type="STRING" id="7168.A0A182NDG7"/>
<dbReference type="PANTHER" id="PTHR23301:SF0">
    <property type="entry name" value="CHITIN-BINDING TYPE-2 DOMAIN-CONTAINING PROTEIN-RELATED"/>
    <property type="match status" value="1"/>
</dbReference>
<dbReference type="PANTHER" id="PTHR23301">
    <property type="entry name" value="CHITIN BINDING PERITROPHIN-A"/>
    <property type="match status" value="1"/>
</dbReference>
<evidence type="ECO:0000256" key="5">
    <source>
        <dbReference type="ARBA" id="ARBA00023180"/>
    </source>
</evidence>
<keyword evidence="2 7" id="KW-0732">Signal</keyword>
<feature type="domain" description="Chitin-binding type-2" evidence="8">
    <location>
        <begin position="232"/>
        <end position="289"/>
    </location>
</feature>
<feature type="domain" description="Chitin-binding type-2" evidence="8">
    <location>
        <begin position="169"/>
        <end position="229"/>
    </location>
</feature>
<organism evidence="9 10">
    <name type="scientific">Anopheles dirus</name>
    <dbReference type="NCBI Taxonomy" id="7168"/>
    <lineage>
        <taxon>Eukaryota</taxon>
        <taxon>Metazoa</taxon>
        <taxon>Ecdysozoa</taxon>
        <taxon>Arthropoda</taxon>
        <taxon>Hexapoda</taxon>
        <taxon>Insecta</taxon>
        <taxon>Pterygota</taxon>
        <taxon>Neoptera</taxon>
        <taxon>Endopterygota</taxon>
        <taxon>Diptera</taxon>
        <taxon>Nematocera</taxon>
        <taxon>Culicoidea</taxon>
        <taxon>Culicidae</taxon>
        <taxon>Anophelinae</taxon>
        <taxon>Anopheles</taxon>
    </lineage>
</organism>
<dbReference type="GO" id="GO:0005576">
    <property type="term" value="C:extracellular region"/>
    <property type="evidence" value="ECO:0007669"/>
    <property type="project" value="InterPro"/>
</dbReference>
<feature type="domain" description="Chitin-binding type-2" evidence="8">
    <location>
        <begin position="300"/>
        <end position="361"/>
    </location>
</feature>
<dbReference type="InterPro" id="IPR002557">
    <property type="entry name" value="Chitin-bd_dom"/>
</dbReference>
<keyword evidence="1" id="KW-0147">Chitin-binding</keyword>
<feature type="compositionally biased region" description="Low complexity" evidence="6">
    <location>
        <begin position="107"/>
        <end position="154"/>
    </location>
</feature>
<reference evidence="9" key="2">
    <citation type="submission" date="2020-05" db="UniProtKB">
        <authorList>
            <consortium name="EnsemblMetazoa"/>
        </authorList>
    </citation>
    <scope>IDENTIFICATION</scope>
    <source>
        <strain evidence="9">WRAIR2</strain>
    </source>
</reference>
<keyword evidence="10" id="KW-1185">Reference proteome</keyword>
<name>A0A182NDG7_9DIPT</name>
<dbReference type="PROSITE" id="PS50940">
    <property type="entry name" value="CHIT_BIND_II"/>
    <property type="match status" value="6"/>
</dbReference>
<dbReference type="Gene3D" id="2.170.140.10">
    <property type="entry name" value="Chitin binding domain"/>
    <property type="match status" value="6"/>
</dbReference>
<evidence type="ECO:0000313" key="10">
    <source>
        <dbReference type="Proteomes" id="UP000075884"/>
    </source>
</evidence>